<dbReference type="InterPro" id="IPR000742">
    <property type="entry name" value="EGF"/>
</dbReference>
<dbReference type="InterPro" id="IPR013111">
    <property type="entry name" value="EGF_extracell"/>
</dbReference>
<feature type="transmembrane region" description="Helical" evidence="5">
    <location>
        <begin position="765"/>
        <end position="789"/>
    </location>
</feature>
<keyword evidence="2 3" id="KW-1015">Disulfide bond</keyword>
<feature type="disulfide bond" evidence="3">
    <location>
        <begin position="474"/>
        <end position="484"/>
    </location>
</feature>
<feature type="transmembrane region" description="Helical" evidence="5">
    <location>
        <begin position="939"/>
        <end position="964"/>
    </location>
</feature>
<reference evidence="7" key="1">
    <citation type="submission" date="2021-01" db="EMBL/GenBank/DDBJ databases">
        <authorList>
            <person name="Corre E."/>
            <person name="Pelletier E."/>
            <person name="Niang G."/>
            <person name="Scheremetjew M."/>
            <person name="Finn R."/>
            <person name="Kale V."/>
            <person name="Holt S."/>
            <person name="Cochrane G."/>
            <person name="Meng A."/>
            <person name="Brown T."/>
            <person name="Cohen L."/>
        </authorList>
    </citation>
    <scope>NUCLEOTIDE SEQUENCE</scope>
    <source>
        <strain evidence="7">DIVA3 518/3/11/1/6</strain>
    </source>
</reference>
<gene>
    <name evidence="7" type="ORF">VSP0166_LOCUS7544</name>
</gene>
<feature type="transmembrane region" description="Helical" evidence="5">
    <location>
        <begin position="718"/>
        <end position="741"/>
    </location>
</feature>
<feature type="transmembrane region" description="Helical" evidence="5">
    <location>
        <begin position="659"/>
        <end position="682"/>
    </location>
</feature>
<evidence type="ECO:0000256" key="5">
    <source>
        <dbReference type="SAM" id="Phobius"/>
    </source>
</evidence>
<name>A0A7S4MEB5_9EUKA</name>
<keyword evidence="1" id="KW-0732">Signal</keyword>
<dbReference type="InterPro" id="IPR050969">
    <property type="entry name" value="Dev_Signal_Modulators"/>
</dbReference>
<dbReference type="CDD" id="cd00054">
    <property type="entry name" value="EGF_CA"/>
    <property type="match status" value="1"/>
</dbReference>
<feature type="compositionally biased region" description="Basic and acidic residues" evidence="4">
    <location>
        <begin position="1143"/>
        <end position="1152"/>
    </location>
</feature>
<dbReference type="SMART" id="SM00181">
    <property type="entry name" value="EGF"/>
    <property type="match status" value="2"/>
</dbReference>
<dbReference type="Gene3D" id="2.10.25.10">
    <property type="entry name" value="Laminin"/>
    <property type="match status" value="1"/>
</dbReference>
<evidence type="ECO:0000256" key="2">
    <source>
        <dbReference type="ARBA" id="ARBA00023157"/>
    </source>
</evidence>
<dbReference type="PANTHER" id="PTHR14949:SF56">
    <property type="entry name" value="EGF-LIKE-DOMAIN, MULTIPLE 7"/>
    <property type="match status" value="1"/>
</dbReference>
<feature type="transmembrane region" description="Helical" evidence="5">
    <location>
        <begin position="859"/>
        <end position="883"/>
    </location>
</feature>
<keyword evidence="5" id="KW-1133">Transmembrane helix</keyword>
<protein>
    <recommendedName>
        <fullName evidence="6">EGF-like domain-containing protein</fullName>
    </recommendedName>
</protein>
<evidence type="ECO:0000256" key="4">
    <source>
        <dbReference type="SAM" id="MobiDB-lite"/>
    </source>
</evidence>
<accession>A0A7S4MEB5</accession>
<evidence type="ECO:0000313" key="7">
    <source>
        <dbReference type="EMBL" id="CAE2216904.1"/>
    </source>
</evidence>
<dbReference type="Pfam" id="PF07974">
    <property type="entry name" value="EGF_2"/>
    <property type="match status" value="1"/>
</dbReference>
<feature type="non-terminal residue" evidence="7">
    <location>
        <position position="1"/>
    </location>
</feature>
<dbReference type="PROSITE" id="PS00022">
    <property type="entry name" value="EGF_1"/>
    <property type="match status" value="1"/>
</dbReference>
<keyword evidence="5" id="KW-0472">Membrane</keyword>
<evidence type="ECO:0000259" key="6">
    <source>
        <dbReference type="PROSITE" id="PS50026"/>
    </source>
</evidence>
<dbReference type="PROSITE" id="PS01186">
    <property type="entry name" value="EGF_2"/>
    <property type="match status" value="1"/>
</dbReference>
<feature type="transmembrane region" description="Helical" evidence="5">
    <location>
        <begin position="970"/>
        <end position="994"/>
    </location>
</feature>
<dbReference type="PROSITE" id="PS50026">
    <property type="entry name" value="EGF_3"/>
    <property type="match status" value="1"/>
</dbReference>
<dbReference type="AlphaFoldDB" id="A0A7S4MEB5"/>
<feature type="domain" description="EGF-like" evidence="6">
    <location>
        <begin position="470"/>
        <end position="503"/>
    </location>
</feature>
<dbReference type="PANTHER" id="PTHR14949">
    <property type="entry name" value="EGF-LIKE-DOMAIN, MULTIPLE 7, 8"/>
    <property type="match status" value="1"/>
</dbReference>
<dbReference type="EMBL" id="HBKP01010685">
    <property type="protein sequence ID" value="CAE2216904.1"/>
    <property type="molecule type" value="Transcribed_RNA"/>
</dbReference>
<feature type="transmembrane region" description="Helical" evidence="5">
    <location>
        <begin position="889"/>
        <end position="910"/>
    </location>
</feature>
<proteinExistence type="predicted"/>
<sequence length="1152" mass="129659">VIVVVSFLLGLSVAQQYPEPQVSSEVVQSLQTPARSVFTESLNFTQDALSIHLLSQTLHYSDLDPSACTNDTATSIAIYLWNERENIYENDPIQYITGAGFVFTHSLSIPPDSFGTAHTFLILASMCDSESAIYRWNGTNFEYHQKLEDSFLPTSVDSFVFENPVYQAPSLVCISNSQEDKQSTVLNWDATSEKFVLLTTVSTQRSSSCSFLELSSMYNDTRNTLLFLAFSGMSGIELYHFDVLNEKLNTSIYQTIAMDEPILQLEQIKIIEQQYLYPNSSNQPQPAAALDFLGVLVAPDDGERESRIYYWDYINSRYEEDPVQSITLEQANEELNITNTAPVLENIQFIRIQDAFNYLLLVSANSPSMIYSWDGDEFQSPVAIDTTVNGTSQYIQASYVSIPSYVNLTNDEDLLALDFNGISFANAEGTLAPVVQIFGECLSECSVHGRCDEQSFDCTCNEMYTGLDCSLMICPRDCSNHGICDTNTGECSCYYGWEGDSCAKEAELISSQSIATIERYLELGMPLINLYVPFDSNSDSVPDGEESPVDYWFIVKHELLLWKRWEDITAFSFGLLYLSVEMAEASFSRNFSSELLKEQVEELGKELTEILESNDLTNTYKVCHLAEDYEQSGSIVCCQNNDWQYVSTCDVETVQSPTYVLINSAVSLSIYLSLCVVVLVIFASSKPFLMTAPVLYSDGSIPIQIEFISKKLSFLVFFPYRVSLSFLIVLLELFVLCVWVKPGDAPGVYGYYQNFQSSIASETSVTLITIIFAFIGFTGFFGWLGLTAWGVRHRIRSGRVDQDFVLKLIDGEVSDEDASVPLRPESSSIIHPLLYDMSRKFCNLISTKATKRHRNATNFFTVSVICLAYIFLWIAPCYVVFICFVPDSWLNWAIFTFALVVFIAYLITHWRACDLRQDRRFVRQWSVTLMPKDKKRIPYLFLVIYIICWMGGLIGTVICVLTIVRNISEVILAVSINAFSYTIMAFVLGFVILVSSEISAAFSPFAMAKSALLDWGTNFSALRYHRLMRYLNIHLTRRLIEALVKSTLLSGVLLSAFVAVSSVSASSFSDSLLVLFTTLIPVISAMVTYIRQLSELDRSGFRSAVLKAAPHPELWDVEKKPEILYGQFDREGNETTPINRGSRASDKEEHVI</sequence>
<feature type="transmembrane region" description="Helical" evidence="5">
    <location>
        <begin position="1039"/>
        <end position="1060"/>
    </location>
</feature>
<keyword evidence="3" id="KW-0245">EGF-like domain</keyword>
<evidence type="ECO:0000256" key="1">
    <source>
        <dbReference type="ARBA" id="ARBA00022729"/>
    </source>
</evidence>
<keyword evidence="5" id="KW-0812">Transmembrane</keyword>
<organism evidence="7">
    <name type="scientific">Vannella robusta</name>
    <dbReference type="NCBI Taxonomy" id="1487602"/>
    <lineage>
        <taxon>Eukaryota</taxon>
        <taxon>Amoebozoa</taxon>
        <taxon>Discosea</taxon>
        <taxon>Flabellinia</taxon>
        <taxon>Vannellidae</taxon>
        <taxon>Vannella</taxon>
    </lineage>
</organism>
<evidence type="ECO:0000256" key="3">
    <source>
        <dbReference type="PROSITE-ProRule" id="PRU00076"/>
    </source>
</evidence>
<feature type="disulfide bond" evidence="3">
    <location>
        <begin position="493"/>
        <end position="502"/>
    </location>
</feature>
<feature type="region of interest" description="Disordered" evidence="4">
    <location>
        <begin position="1128"/>
        <end position="1152"/>
    </location>
</feature>
<feature type="transmembrane region" description="Helical" evidence="5">
    <location>
        <begin position="1072"/>
        <end position="1090"/>
    </location>
</feature>
<comment type="caution">
    <text evidence="3">Lacks conserved residue(s) required for the propagation of feature annotation.</text>
</comment>